<dbReference type="RefSeq" id="WP_122915812.1">
    <property type="nucleotide sequence ID" value="NZ_RHHT01000092.1"/>
</dbReference>
<evidence type="ECO:0000313" key="2">
    <source>
        <dbReference type="Proteomes" id="UP000281915"/>
    </source>
</evidence>
<gene>
    <name evidence="1" type="ORF">EDM58_25360</name>
</gene>
<name>A0A3M8BV66_9BACL</name>
<protein>
    <submittedName>
        <fullName evidence="1">Uncharacterized protein</fullName>
    </submittedName>
</protein>
<dbReference type="AlphaFoldDB" id="A0A3M8BV66"/>
<organism evidence="1 2">
    <name type="scientific">Brevibacillus panacihumi</name>
    <dbReference type="NCBI Taxonomy" id="497735"/>
    <lineage>
        <taxon>Bacteria</taxon>
        <taxon>Bacillati</taxon>
        <taxon>Bacillota</taxon>
        <taxon>Bacilli</taxon>
        <taxon>Bacillales</taxon>
        <taxon>Paenibacillaceae</taxon>
        <taxon>Brevibacillus</taxon>
    </lineage>
</organism>
<sequence length="424" mass="49601">MQIENLLYDLSKAKNPTHILVSWSRMGTKVSTAKAIIAIDDYEKSFLPSNIVKTLYSDNNDFVPYFQSSKLYFIDNEILNNMLSSQNNVEIPIDYSIMFDTNYASYIHQFVNNPSSNLNNEVFTSIALLLRENYQYDFNFYLIENSKSMDLNSIYDFSDFIQNHNEIYQNIISLELFKSIDNTLFKNTGKLNYTITKSEATQKATDLITTLFCTKQGIEYLQNFTFMQKQMTLFLIGMLNIQFSSNKSPQKKIYDLFDFMNEKVGVYFERESIVAHRYFKEKGKLRIFRKIQKNGDTTKILETINNIAWDFVTPRVMEFFMRFGGEGKFFLPFILSHDAGLKEILQLFNVKACLIDEHLGFIPVPSINTQDYYESENCTIDFESYFSKENKSKRATTLNKNREVIDQLINEECNKLIETISKPK</sequence>
<proteinExistence type="predicted"/>
<dbReference type="Proteomes" id="UP000281915">
    <property type="component" value="Unassembled WGS sequence"/>
</dbReference>
<reference evidence="1 2" key="1">
    <citation type="submission" date="2018-10" db="EMBL/GenBank/DDBJ databases">
        <title>Phylogenomics of Brevibacillus.</title>
        <authorList>
            <person name="Dunlap C."/>
        </authorList>
    </citation>
    <scope>NUCLEOTIDE SEQUENCE [LARGE SCALE GENOMIC DNA]</scope>
    <source>
        <strain evidence="1 2">JCM 15085</strain>
    </source>
</reference>
<accession>A0A3M8BV66</accession>
<comment type="caution">
    <text evidence="1">The sequence shown here is derived from an EMBL/GenBank/DDBJ whole genome shotgun (WGS) entry which is preliminary data.</text>
</comment>
<dbReference type="EMBL" id="RHHT01000092">
    <property type="protein sequence ID" value="RNB67311.1"/>
    <property type="molecule type" value="Genomic_DNA"/>
</dbReference>
<evidence type="ECO:0000313" key="1">
    <source>
        <dbReference type="EMBL" id="RNB67311.1"/>
    </source>
</evidence>